<dbReference type="Gene3D" id="3.30.460.40">
    <property type="match status" value="1"/>
</dbReference>
<dbReference type="EMBL" id="CP002049">
    <property type="protein sequence ID" value="ADI14872.1"/>
    <property type="molecule type" value="Genomic_DNA"/>
</dbReference>
<proteinExistence type="predicted"/>
<reference evidence="2" key="1">
    <citation type="submission" date="2010-05" db="EMBL/GenBank/DDBJ databases">
        <title>The complete genome of Truepera radiovictris DSM 17093.</title>
        <authorList>
            <consortium name="US DOE Joint Genome Institute (JGI-PGF)"/>
            <person name="Lucas S."/>
            <person name="Copeland A."/>
            <person name="Lapidus A."/>
            <person name="Glavina del Rio T."/>
            <person name="Dalin E."/>
            <person name="Tice H."/>
            <person name="Bruce D."/>
            <person name="Goodwin L."/>
            <person name="Pitluck S."/>
            <person name="Kyrpides N."/>
            <person name="Mavromatis K."/>
            <person name="Ovchinnikova G."/>
            <person name="Munk A.C."/>
            <person name="Detter J.C."/>
            <person name="Han C."/>
            <person name="Tapia R."/>
            <person name="Land M."/>
            <person name="Hauser L."/>
            <person name="Markowitz V."/>
            <person name="Cheng J.-F."/>
            <person name="Hugenholtz P."/>
            <person name="Woyke T."/>
            <person name="Wu D."/>
            <person name="Tindall B."/>
            <person name="Pomrenke H.G."/>
            <person name="Brambilla E."/>
            <person name="Klenk H.-P."/>
            <person name="Eisen J.A."/>
        </authorList>
    </citation>
    <scope>NUCLEOTIDE SEQUENCE [LARGE SCALE GENOMIC DNA]</scope>
    <source>
        <strain evidence="2">DSM 17093 / CIP 108686 / LMG 22925 / RQ-24</strain>
    </source>
</reference>
<sequence>MNVLNEDFRDFLEALLAEEARFLVVGAYALALHGIPRATGDIDIWLESREENAERVWRALQRFGAPTAALGVSREDLVKPGLVIQLGLPPRRIDLLTEISGVGFSEAWENRVTQTVDGLPLPFLDREALLRNKRASGRKKDLADVEALERGETP</sequence>
<dbReference type="KEGG" id="tra:Trad_1754"/>
<dbReference type="InterPro" id="IPR043519">
    <property type="entry name" value="NT_sf"/>
</dbReference>
<accession>D7CQ88</accession>
<protein>
    <recommendedName>
        <fullName evidence="3">Nucleotidyltransferase family protein</fullName>
    </recommendedName>
</protein>
<reference evidence="1 2" key="2">
    <citation type="journal article" date="2011" name="Stand. Genomic Sci.">
        <title>Complete genome sequence of Truepera radiovictrix type strain (RQ-24).</title>
        <authorList>
            <person name="Ivanova N."/>
            <person name="Rohde C."/>
            <person name="Munk C."/>
            <person name="Nolan M."/>
            <person name="Lucas S."/>
            <person name="Del Rio T.G."/>
            <person name="Tice H."/>
            <person name="Deshpande S."/>
            <person name="Cheng J.F."/>
            <person name="Tapia R."/>
            <person name="Han C."/>
            <person name="Goodwin L."/>
            <person name="Pitluck S."/>
            <person name="Liolios K."/>
            <person name="Mavromatis K."/>
            <person name="Mikhailova N."/>
            <person name="Pati A."/>
            <person name="Chen A."/>
            <person name="Palaniappan K."/>
            <person name="Land M."/>
            <person name="Hauser L."/>
            <person name="Chang Y.J."/>
            <person name="Jeffries C.D."/>
            <person name="Brambilla E."/>
            <person name="Rohde M."/>
            <person name="Goker M."/>
            <person name="Tindall B.J."/>
            <person name="Woyke T."/>
            <person name="Bristow J."/>
            <person name="Eisen J.A."/>
            <person name="Markowitz V."/>
            <person name="Hugenholtz P."/>
            <person name="Kyrpides N.C."/>
            <person name="Klenk H.P."/>
            <person name="Lapidus A."/>
        </authorList>
    </citation>
    <scope>NUCLEOTIDE SEQUENCE [LARGE SCALE GENOMIC DNA]</scope>
    <source>
        <strain evidence="2">DSM 17093 / CIP 108686 / LMG 22925 / RQ-24</strain>
    </source>
</reference>
<organism evidence="1 2">
    <name type="scientific">Truepera radiovictrix (strain DSM 17093 / CIP 108686 / LMG 22925 / RQ-24)</name>
    <dbReference type="NCBI Taxonomy" id="649638"/>
    <lineage>
        <taxon>Bacteria</taxon>
        <taxon>Thermotogati</taxon>
        <taxon>Deinococcota</taxon>
        <taxon>Deinococci</taxon>
        <taxon>Trueperales</taxon>
        <taxon>Trueperaceae</taxon>
        <taxon>Truepera</taxon>
    </lineage>
</organism>
<dbReference type="AlphaFoldDB" id="D7CQ88"/>
<evidence type="ECO:0000313" key="1">
    <source>
        <dbReference type="EMBL" id="ADI14872.1"/>
    </source>
</evidence>
<gene>
    <name evidence="1" type="ordered locus">Trad_1754</name>
</gene>
<evidence type="ECO:0008006" key="3">
    <source>
        <dbReference type="Google" id="ProtNLM"/>
    </source>
</evidence>
<evidence type="ECO:0000313" key="2">
    <source>
        <dbReference type="Proteomes" id="UP000000379"/>
    </source>
</evidence>
<dbReference type="SUPFAM" id="SSF81301">
    <property type="entry name" value="Nucleotidyltransferase"/>
    <property type="match status" value="1"/>
</dbReference>
<dbReference type="eggNOG" id="COG4914">
    <property type="taxonomic scope" value="Bacteria"/>
</dbReference>
<dbReference type="Proteomes" id="UP000000379">
    <property type="component" value="Chromosome"/>
</dbReference>
<dbReference type="HOGENOM" id="CLU_120522_2_0_0"/>
<keyword evidence="2" id="KW-1185">Reference proteome</keyword>
<name>D7CQ88_TRURR</name>
<dbReference type="STRING" id="649638.Trad_1754"/>